<accession>A0A8J7JHB5</accession>
<reference evidence="1" key="1">
    <citation type="submission" date="2020-12" db="EMBL/GenBank/DDBJ databases">
        <title>Geomonas sp. Red875, isolated from river sediment.</title>
        <authorList>
            <person name="Xu Z."/>
            <person name="Zhang Z."/>
            <person name="Masuda Y."/>
            <person name="Itoh H."/>
            <person name="Senoo K."/>
        </authorList>
    </citation>
    <scope>NUCLEOTIDE SEQUENCE</scope>
    <source>
        <strain evidence="1">Red875</strain>
    </source>
</reference>
<protein>
    <submittedName>
        <fullName evidence="1">Uncharacterized protein</fullName>
    </submittedName>
</protein>
<comment type="caution">
    <text evidence="1">The sequence shown here is derived from an EMBL/GenBank/DDBJ whole genome shotgun (WGS) entry which is preliminary data.</text>
</comment>
<organism evidence="1 2">
    <name type="scientific">Geomesophilobacter sediminis</name>
    <dbReference type="NCBI Taxonomy" id="2798584"/>
    <lineage>
        <taxon>Bacteria</taxon>
        <taxon>Pseudomonadati</taxon>
        <taxon>Thermodesulfobacteriota</taxon>
        <taxon>Desulfuromonadia</taxon>
        <taxon>Geobacterales</taxon>
        <taxon>Geobacteraceae</taxon>
        <taxon>Geomesophilobacter</taxon>
    </lineage>
</organism>
<sequence length="130" mass="15037">MKKLVREIPLANGLSVRFYDTSHRYFGDYHKVRVEICCEVPVVPELFQDQTEYQQALKLIGPSARYLRHEEHQGVATADVERVVQGIVEHFAGHSLRYFAGEEFPGRLVRSELERLKKRSTSFAGRHSHV</sequence>
<keyword evidence="2" id="KW-1185">Reference proteome</keyword>
<evidence type="ECO:0000313" key="2">
    <source>
        <dbReference type="Proteomes" id="UP000636888"/>
    </source>
</evidence>
<dbReference type="EMBL" id="JAEMHM010000003">
    <property type="protein sequence ID" value="MBJ6723870.1"/>
    <property type="molecule type" value="Genomic_DNA"/>
</dbReference>
<proteinExistence type="predicted"/>
<dbReference type="Proteomes" id="UP000636888">
    <property type="component" value="Unassembled WGS sequence"/>
</dbReference>
<dbReference type="RefSeq" id="WP_199382713.1">
    <property type="nucleotide sequence ID" value="NZ_JAEMHM010000003.1"/>
</dbReference>
<name>A0A8J7JHB5_9BACT</name>
<evidence type="ECO:0000313" key="1">
    <source>
        <dbReference type="EMBL" id="MBJ6723870.1"/>
    </source>
</evidence>
<gene>
    <name evidence="1" type="ORF">JFN93_04035</name>
</gene>
<dbReference type="AlphaFoldDB" id="A0A8J7JHB5"/>